<keyword evidence="5 6" id="KW-0326">Glycosidase</keyword>
<keyword evidence="8" id="KW-1185">Reference proteome</keyword>
<dbReference type="PANTHER" id="PTHR38107:SF3">
    <property type="entry name" value="LYSOZYME RRRD-RELATED"/>
    <property type="match status" value="1"/>
</dbReference>
<dbReference type="HAMAP" id="MF_04136">
    <property type="entry name" value="SAR_ENDOLYSIN"/>
    <property type="match status" value="1"/>
</dbReference>
<keyword evidence="4 6" id="KW-0378">Hydrolase</keyword>
<gene>
    <name evidence="7" type="ORF">ACFOPH_03260</name>
</gene>
<evidence type="ECO:0000256" key="6">
    <source>
        <dbReference type="RuleBase" id="RU003788"/>
    </source>
</evidence>
<evidence type="ECO:0000256" key="4">
    <source>
        <dbReference type="ARBA" id="ARBA00022801"/>
    </source>
</evidence>
<reference evidence="8" key="1">
    <citation type="journal article" date="2019" name="Int. J. Syst. Evol. Microbiol.">
        <title>The Global Catalogue of Microorganisms (GCM) 10K type strain sequencing project: providing services to taxonomists for standard genome sequencing and annotation.</title>
        <authorList>
            <consortium name="The Broad Institute Genomics Platform"/>
            <consortium name="The Broad Institute Genome Sequencing Center for Infectious Disease"/>
            <person name="Wu L."/>
            <person name="Ma J."/>
        </authorList>
    </citation>
    <scope>NUCLEOTIDE SEQUENCE [LARGE SCALE GENOMIC DNA]</scope>
    <source>
        <strain evidence="8">CCM 7480</strain>
    </source>
</reference>
<dbReference type="CDD" id="cd16900">
    <property type="entry name" value="endolysin_R21-like"/>
    <property type="match status" value="1"/>
</dbReference>
<dbReference type="InterPro" id="IPR023346">
    <property type="entry name" value="Lysozyme-like_dom_sf"/>
</dbReference>
<evidence type="ECO:0000256" key="3">
    <source>
        <dbReference type="ARBA" id="ARBA00022638"/>
    </source>
</evidence>
<protein>
    <recommendedName>
        <fullName evidence="6">Lysozyme</fullName>
        <ecNumber evidence="6">3.2.1.17</ecNumber>
    </recommendedName>
</protein>
<dbReference type="InterPro" id="IPR023347">
    <property type="entry name" value="Lysozyme_dom_sf"/>
</dbReference>
<dbReference type="InterPro" id="IPR002196">
    <property type="entry name" value="Glyco_hydro_24"/>
</dbReference>
<dbReference type="InterPro" id="IPR051018">
    <property type="entry name" value="Bacteriophage_GH24"/>
</dbReference>
<dbReference type="InterPro" id="IPR034690">
    <property type="entry name" value="Endolysin_T4_type"/>
</dbReference>
<evidence type="ECO:0000313" key="7">
    <source>
        <dbReference type="EMBL" id="MFC3457271.1"/>
    </source>
</evidence>
<evidence type="ECO:0000256" key="1">
    <source>
        <dbReference type="ARBA" id="ARBA00000632"/>
    </source>
</evidence>
<evidence type="ECO:0000256" key="5">
    <source>
        <dbReference type="ARBA" id="ARBA00023295"/>
    </source>
</evidence>
<comment type="similarity">
    <text evidence="6">Belongs to the glycosyl hydrolase 24 family.</text>
</comment>
<dbReference type="SUPFAM" id="SSF53955">
    <property type="entry name" value="Lysozyme-like"/>
    <property type="match status" value="1"/>
</dbReference>
<evidence type="ECO:0000256" key="2">
    <source>
        <dbReference type="ARBA" id="ARBA00022529"/>
    </source>
</evidence>
<keyword evidence="3 6" id="KW-0081">Bacteriolytic enzyme</keyword>
<organism evidence="7 8">
    <name type="scientific">Massilia haematophila</name>
    <dbReference type="NCBI Taxonomy" id="457923"/>
    <lineage>
        <taxon>Bacteria</taxon>
        <taxon>Pseudomonadati</taxon>
        <taxon>Pseudomonadota</taxon>
        <taxon>Betaproteobacteria</taxon>
        <taxon>Burkholderiales</taxon>
        <taxon>Oxalobacteraceae</taxon>
        <taxon>Telluria group</taxon>
        <taxon>Massilia</taxon>
    </lineage>
</organism>
<comment type="caution">
    <text evidence="7">The sequence shown here is derived from an EMBL/GenBank/DDBJ whole genome shotgun (WGS) entry which is preliminary data.</text>
</comment>
<comment type="catalytic activity">
    <reaction evidence="1 6">
        <text>Hydrolysis of (1-&gt;4)-beta-linkages between N-acetylmuramic acid and N-acetyl-D-glucosamine residues in a peptidoglycan and between N-acetyl-D-glucosamine residues in chitodextrins.</text>
        <dbReference type="EC" id="3.2.1.17"/>
    </reaction>
</comment>
<dbReference type="Pfam" id="PF00959">
    <property type="entry name" value="Phage_lysozyme"/>
    <property type="match status" value="1"/>
</dbReference>
<proteinExistence type="inferred from homology"/>
<dbReference type="Gene3D" id="1.10.530.40">
    <property type="match status" value="1"/>
</dbReference>
<evidence type="ECO:0000313" key="8">
    <source>
        <dbReference type="Proteomes" id="UP001595665"/>
    </source>
</evidence>
<dbReference type="Proteomes" id="UP001595665">
    <property type="component" value="Unassembled WGS sequence"/>
</dbReference>
<dbReference type="RefSeq" id="WP_312552417.1">
    <property type="nucleotide sequence ID" value="NZ_JBHRVV010000001.1"/>
</dbReference>
<name>A0ABV7PDM5_9BURK</name>
<dbReference type="EMBL" id="JBHRVV010000001">
    <property type="protein sequence ID" value="MFC3457271.1"/>
    <property type="molecule type" value="Genomic_DNA"/>
</dbReference>
<accession>A0ABV7PDM5</accession>
<dbReference type="InterPro" id="IPR043688">
    <property type="entry name" value="SAR_endolysin-like"/>
</dbReference>
<keyword evidence="2 6" id="KW-0929">Antimicrobial</keyword>
<sequence>MSGRIGPGGLASIVGAAAATALLVFTPDFEGTELTTYRDLGGVLTYCTGATENAMWGKTYTPDQCRAQLDRDLERHAAGIARCVPMDRLTNGQKVAFVDVAYNIGVSAFCGSSMARRANAGDIVGACNALLAWNKITVMRPVLGEDGKPVKDLYGRVVMRKVIEEVRGLTRRRQAERELCLKGLS</sequence>
<dbReference type="PANTHER" id="PTHR38107">
    <property type="match status" value="1"/>
</dbReference>
<dbReference type="EC" id="3.2.1.17" evidence="6"/>
<dbReference type="HAMAP" id="MF_04110">
    <property type="entry name" value="ENDOLYSIN_T4"/>
    <property type="match status" value="1"/>
</dbReference>